<dbReference type="SUPFAM" id="SSF55909">
    <property type="entry name" value="Pentein"/>
    <property type="match status" value="1"/>
</dbReference>
<organism evidence="7 8">
    <name type="scientific">Haliscomenobacter hydrossis (strain ATCC 27775 / DSM 1100 / LMG 10767 / O)</name>
    <dbReference type="NCBI Taxonomy" id="760192"/>
    <lineage>
        <taxon>Bacteria</taxon>
        <taxon>Pseudomonadati</taxon>
        <taxon>Bacteroidota</taxon>
        <taxon>Saprospiria</taxon>
        <taxon>Saprospirales</taxon>
        <taxon>Haliscomenobacteraceae</taxon>
        <taxon>Haliscomenobacter</taxon>
    </lineage>
</organism>
<dbReference type="RefSeq" id="WP_013763271.1">
    <property type="nucleotide sequence ID" value="NC_015510.1"/>
</dbReference>
<comment type="catalytic activity">
    <reaction evidence="5">
        <text>L-arginine + H2O = L-citrulline + NH4(+)</text>
        <dbReference type="Rhea" id="RHEA:19597"/>
        <dbReference type="ChEBI" id="CHEBI:15377"/>
        <dbReference type="ChEBI" id="CHEBI:28938"/>
        <dbReference type="ChEBI" id="CHEBI:32682"/>
        <dbReference type="ChEBI" id="CHEBI:57743"/>
        <dbReference type="EC" id="3.5.3.6"/>
    </reaction>
</comment>
<evidence type="ECO:0000256" key="3">
    <source>
        <dbReference type="ARBA" id="ARBA00012171"/>
    </source>
</evidence>
<reference key="2">
    <citation type="submission" date="2011-04" db="EMBL/GenBank/DDBJ databases">
        <title>Complete sequence of chromosome of Haliscomenobacter hydrossis DSM 1100.</title>
        <authorList>
            <consortium name="US DOE Joint Genome Institute (JGI-PGF)"/>
            <person name="Lucas S."/>
            <person name="Han J."/>
            <person name="Lapidus A."/>
            <person name="Bruce D."/>
            <person name="Goodwin L."/>
            <person name="Pitluck S."/>
            <person name="Peters L."/>
            <person name="Kyrpides N."/>
            <person name="Mavromatis K."/>
            <person name="Ivanova N."/>
            <person name="Ovchinnikova G."/>
            <person name="Pagani I."/>
            <person name="Daligault H."/>
            <person name="Detter J.C."/>
            <person name="Han C."/>
            <person name="Land M."/>
            <person name="Hauser L."/>
            <person name="Markowitz V."/>
            <person name="Cheng J.-F."/>
            <person name="Hugenholtz P."/>
            <person name="Woyke T."/>
            <person name="Wu D."/>
            <person name="Verbarg S."/>
            <person name="Frueling A."/>
            <person name="Brambilla E."/>
            <person name="Klenk H.-P."/>
            <person name="Eisen J.A."/>
        </authorList>
    </citation>
    <scope>NUCLEOTIDE SEQUENCE</scope>
    <source>
        <strain>DSM 1100</strain>
    </source>
</reference>
<keyword evidence="8" id="KW-1185">Reference proteome</keyword>
<dbReference type="GO" id="GO:0016990">
    <property type="term" value="F:arginine deiminase activity"/>
    <property type="evidence" value="ECO:0007669"/>
    <property type="project" value="UniProtKB-EC"/>
</dbReference>
<evidence type="ECO:0000256" key="1">
    <source>
        <dbReference type="ARBA" id="ARBA00005213"/>
    </source>
</evidence>
<protein>
    <recommendedName>
        <fullName evidence="3">arginine deiminase</fullName>
        <ecNumber evidence="3">3.5.3.6</ecNumber>
    </recommendedName>
</protein>
<gene>
    <name evidence="7" type="ordered locus">Halhy_0800</name>
</gene>
<dbReference type="OrthoDB" id="9807502at2"/>
<evidence type="ECO:0000256" key="4">
    <source>
        <dbReference type="ARBA" id="ARBA00022801"/>
    </source>
</evidence>
<proteinExistence type="inferred from homology"/>
<evidence type="ECO:0000256" key="2">
    <source>
        <dbReference type="ARBA" id="ARBA00010206"/>
    </source>
</evidence>
<dbReference type="Gene3D" id="3.75.10.10">
    <property type="entry name" value="L-arginine/glycine Amidinotransferase, Chain A"/>
    <property type="match status" value="2"/>
</dbReference>
<dbReference type="EC" id="3.5.3.6" evidence="3"/>
<dbReference type="PANTHER" id="PTHR47271">
    <property type="entry name" value="ARGININE DEIMINASE"/>
    <property type="match status" value="1"/>
</dbReference>
<reference evidence="7 8" key="1">
    <citation type="journal article" date="2011" name="Stand. Genomic Sci.">
        <title>Complete genome sequence of Haliscomenobacter hydrossis type strain (O).</title>
        <authorList>
            <consortium name="US DOE Joint Genome Institute (JGI-PGF)"/>
            <person name="Daligault H."/>
            <person name="Lapidus A."/>
            <person name="Zeytun A."/>
            <person name="Nolan M."/>
            <person name="Lucas S."/>
            <person name="Del Rio T.G."/>
            <person name="Tice H."/>
            <person name="Cheng J.F."/>
            <person name="Tapia R."/>
            <person name="Han C."/>
            <person name="Goodwin L."/>
            <person name="Pitluck S."/>
            <person name="Liolios K."/>
            <person name="Pagani I."/>
            <person name="Ivanova N."/>
            <person name="Huntemann M."/>
            <person name="Mavromatis K."/>
            <person name="Mikhailova N."/>
            <person name="Pati A."/>
            <person name="Chen A."/>
            <person name="Palaniappan K."/>
            <person name="Land M."/>
            <person name="Hauser L."/>
            <person name="Brambilla E.M."/>
            <person name="Rohde M."/>
            <person name="Verbarg S."/>
            <person name="Goker M."/>
            <person name="Bristow J."/>
            <person name="Eisen J.A."/>
            <person name="Markowitz V."/>
            <person name="Hugenholtz P."/>
            <person name="Kyrpides N.C."/>
            <person name="Klenk H.P."/>
            <person name="Woyke T."/>
        </authorList>
    </citation>
    <scope>NUCLEOTIDE SEQUENCE [LARGE SCALE GENOMIC DNA]</scope>
    <source>
        <strain evidence="8">ATCC 27775 / DSM 1100 / LMG 10767 / O</strain>
    </source>
</reference>
<dbReference type="Pfam" id="PF02274">
    <property type="entry name" value="ADI"/>
    <property type="match status" value="1"/>
</dbReference>
<dbReference type="PIRSF" id="PIRSF006356">
    <property type="entry name" value="Arg_deiminase"/>
    <property type="match status" value="1"/>
</dbReference>
<dbReference type="STRING" id="760192.Halhy_0800"/>
<dbReference type="HOGENOM" id="CLU_052662_0_1_10"/>
<dbReference type="PRINTS" id="PR01466">
    <property type="entry name" value="ARGDEIMINASE"/>
</dbReference>
<dbReference type="eggNOG" id="COG2235">
    <property type="taxonomic scope" value="Bacteria"/>
</dbReference>
<dbReference type="EMBL" id="CP002691">
    <property type="protein sequence ID" value="AEE48707.1"/>
    <property type="molecule type" value="Genomic_DNA"/>
</dbReference>
<dbReference type="Gene3D" id="1.10.3930.10">
    <property type="entry name" value="Arginine deiminase"/>
    <property type="match status" value="1"/>
</dbReference>
<dbReference type="AlphaFoldDB" id="F4L3V3"/>
<accession>F4L3V3</accession>
<dbReference type="InterPro" id="IPR003876">
    <property type="entry name" value="Arg_deiminase"/>
</dbReference>
<feature type="active site" description="Amidino-cysteine intermediate" evidence="6">
    <location>
        <position position="407"/>
    </location>
</feature>
<dbReference type="Proteomes" id="UP000008461">
    <property type="component" value="Chromosome"/>
</dbReference>
<evidence type="ECO:0000313" key="8">
    <source>
        <dbReference type="Proteomes" id="UP000008461"/>
    </source>
</evidence>
<dbReference type="GO" id="GO:0019546">
    <property type="term" value="P:L-arginine deiminase pathway"/>
    <property type="evidence" value="ECO:0007669"/>
    <property type="project" value="TreeGrafter"/>
</dbReference>
<comment type="pathway">
    <text evidence="1">Amino-acid degradation; L-arginine degradation via ADI pathway; carbamoyl phosphate from L-arginine: step 1/2.</text>
</comment>
<sequence>MQVNNEIGRLQRVIVHRPDEGIARVSPKRSEELLFDDIVFLPQMQEEHDVFTAVLRAFVGEANVHETEQLLLESLLADSENCETFLEEIADYEELPSSALSFLNGLPPKELTKVLISGYYAPDDYILFDPIPNFIFTRDIAVVVNDHVIITKAAKEARHRENHLTRFIFGHHPLFKKWYTEGKLINLNNIDKFPPSRKGEYVSIEGGDMMILNRDYLLIGCSERTTRHGIQSLTKVLFEKGVIKNVALINIPNDRSFMHVDTVFTQINHHHIVAYKPLVVDGISSTVELYRDNGSNEYYPSVHDFIRSEIDPEMKFIYSGNGISPYQEREQWTDGCNLVAMKPGVALTYDRNPVTEQAFKKAGYKILHARDFLAAYRAGKLDPEKIENTIITLPSNELSRARGGSHCMTCPMERGA</sequence>
<comment type="similarity">
    <text evidence="2">Belongs to the arginine deiminase family.</text>
</comment>
<evidence type="ECO:0000256" key="5">
    <source>
        <dbReference type="ARBA" id="ARBA00049429"/>
    </source>
</evidence>
<name>F4L3V3_HALH1</name>
<evidence type="ECO:0000256" key="6">
    <source>
        <dbReference type="PIRSR" id="PIRSR006356-1"/>
    </source>
</evidence>
<evidence type="ECO:0000313" key="7">
    <source>
        <dbReference type="EMBL" id="AEE48707.1"/>
    </source>
</evidence>
<dbReference type="PANTHER" id="PTHR47271:SF2">
    <property type="entry name" value="ARGININE DEIMINASE"/>
    <property type="match status" value="1"/>
</dbReference>
<dbReference type="KEGG" id="hhy:Halhy_0800"/>
<keyword evidence="4 7" id="KW-0378">Hydrolase</keyword>